<dbReference type="InterPro" id="IPR000477">
    <property type="entry name" value="RT_dom"/>
</dbReference>
<dbReference type="SUPFAM" id="SSF56672">
    <property type="entry name" value="DNA/RNA polymerases"/>
    <property type="match status" value="1"/>
</dbReference>
<dbReference type="Gene3D" id="3.30.70.270">
    <property type="match status" value="1"/>
</dbReference>
<feature type="domain" description="Reverse transcriptase RNase H-like" evidence="9">
    <location>
        <begin position="459"/>
        <end position="498"/>
    </location>
</feature>
<dbReference type="GO" id="GO:0003964">
    <property type="term" value="F:RNA-directed DNA polymerase activity"/>
    <property type="evidence" value="ECO:0007669"/>
    <property type="project" value="UniProtKB-KW"/>
</dbReference>
<evidence type="ECO:0000256" key="6">
    <source>
        <dbReference type="ARBA" id="ARBA00022918"/>
    </source>
</evidence>
<dbReference type="EMBL" id="BKCJ010004351">
    <property type="protein sequence ID" value="GEU60535.1"/>
    <property type="molecule type" value="Genomic_DNA"/>
</dbReference>
<evidence type="ECO:0000256" key="4">
    <source>
        <dbReference type="ARBA" id="ARBA00022759"/>
    </source>
</evidence>
<evidence type="ECO:0000259" key="9">
    <source>
        <dbReference type="Pfam" id="PF17917"/>
    </source>
</evidence>
<dbReference type="InterPro" id="IPR043128">
    <property type="entry name" value="Rev_trsase/Diguanyl_cyclase"/>
</dbReference>
<dbReference type="PANTHER" id="PTHR24559:SF427">
    <property type="entry name" value="RNA-DIRECTED DNA POLYMERASE"/>
    <property type="match status" value="1"/>
</dbReference>
<organism evidence="11">
    <name type="scientific">Tanacetum cinerariifolium</name>
    <name type="common">Dalmatian daisy</name>
    <name type="synonym">Chrysanthemum cinerariifolium</name>
    <dbReference type="NCBI Taxonomy" id="118510"/>
    <lineage>
        <taxon>Eukaryota</taxon>
        <taxon>Viridiplantae</taxon>
        <taxon>Streptophyta</taxon>
        <taxon>Embryophyta</taxon>
        <taxon>Tracheophyta</taxon>
        <taxon>Spermatophyta</taxon>
        <taxon>Magnoliopsida</taxon>
        <taxon>eudicotyledons</taxon>
        <taxon>Gunneridae</taxon>
        <taxon>Pentapetalae</taxon>
        <taxon>asterids</taxon>
        <taxon>campanulids</taxon>
        <taxon>Asterales</taxon>
        <taxon>Asteraceae</taxon>
        <taxon>Asteroideae</taxon>
        <taxon>Anthemideae</taxon>
        <taxon>Anthemidinae</taxon>
        <taxon>Tanacetum</taxon>
    </lineage>
</organism>
<comment type="caution">
    <text evidence="11">The sequence shown here is derived from an EMBL/GenBank/DDBJ whole genome shotgun (WGS) entry which is preliminary data.</text>
</comment>
<evidence type="ECO:0000256" key="5">
    <source>
        <dbReference type="ARBA" id="ARBA00022801"/>
    </source>
</evidence>
<sequence length="599" mass="69163">MRDLLILTPTIGKIATRYYEAIRNSQNGDDNRNGSHDSGSDGGRTLHTARVCTYKEFLNYQQLNLKGTKGAVGLACWFEKMESVFHISNCIVECQTLMKMITETYCLRSEIKKLETNLWNLTVKGTDVESYTKHFQKLVLLCSRMVPDETNKVERYVRGLPDSIYESVMASKPKILQEKSVTYFECGNQGHYKSDCLKLNNKNRGNATGNSEARGRAYALGDGEANPDLNIVTEKKSEDKSKEKRLEDVPVMCDFLEVFLEDLHGVPSTRQVEFQIHLVPGAALVARAPYRLAPSEMKEVSDQLQELSDKGFIRPSYHQLISREEDIPKIRFRTRYGHYEFQVMPFGLTNAPAVFMDLMNRVCKPYLEKFMIVFIDDILIYSKRKQEHEEHLKLILELLKNEELYAKFSKCKFWIPIVQFLGHVIDIQGIYMDPAKIKSIKDWASPKTPTEIHQFLGLAVLMQNEKVIAYASRQLKIREKNYTTHDLELGAILNAQAKAMKEENVKEENLCGMNKDFETHSDRTLYIKKRNKMYHDLNKLYWWPNMKAEIATYVSKCLTCSKVKAEYQKLHGNRYDGKNDETLLKRSGLKAWSAGLYHL</sequence>
<keyword evidence="1" id="KW-0808">Transferase</keyword>
<evidence type="ECO:0000256" key="1">
    <source>
        <dbReference type="ARBA" id="ARBA00022679"/>
    </source>
</evidence>
<dbReference type="InterPro" id="IPR041588">
    <property type="entry name" value="Integrase_H2C2"/>
</dbReference>
<keyword evidence="4" id="KW-0255">Endonuclease</keyword>
<dbReference type="GO" id="GO:0016787">
    <property type="term" value="F:hydrolase activity"/>
    <property type="evidence" value="ECO:0007669"/>
    <property type="project" value="UniProtKB-KW"/>
</dbReference>
<dbReference type="Gene3D" id="3.10.10.10">
    <property type="entry name" value="HIV Type 1 Reverse Transcriptase, subunit A, domain 1"/>
    <property type="match status" value="2"/>
</dbReference>
<dbReference type="CDD" id="cd01647">
    <property type="entry name" value="RT_LTR"/>
    <property type="match status" value="1"/>
</dbReference>
<evidence type="ECO:0000313" key="11">
    <source>
        <dbReference type="EMBL" id="GEU60535.1"/>
    </source>
</evidence>
<dbReference type="FunFam" id="3.30.70.270:FF:000003">
    <property type="entry name" value="Transposon Ty3-G Gag-Pol polyprotein"/>
    <property type="match status" value="1"/>
</dbReference>
<keyword evidence="2" id="KW-0548">Nucleotidyltransferase</keyword>
<feature type="domain" description="Integrase zinc-binding" evidence="10">
    <location>
        <begin position="529"/>
        <end position="565"/>
    </location>
</feature>
<dbReference type="InterPro" id="IPR043502">
    <property type="entry name" value="DNA/RNA_pol_sf"/>
</dbReference>
<dbReference type="Pfam" id="PF17917">
    <property type="entry name" value="RT_RNaseH"/>
    <property type="match status" value="1"/>
</dbReference>
<dbReference type="PANTHER" id="PTHR24559">
    <property type="entry name" value="TRANSPOSON TY3-I GAG-POL POLYPROTEIN"/>
    <property type="match status" value="1"/>
</dbReference>
<accession>A0A6L2LK42</accession>
<feature type="domain" description="Reverse transcriptase" evidence="7">
    <location>
        <begin position="321"/>
        <end position="425"/>
    </location>
</feature>
<evidence type="ECO:0000256" key="2">
    <source>
        <dbReference type="ARBA" id="ARBA00022695"/>
    </source>
</evidence>
<dbReference type="AlphaFoldDB" id="A0A6L2LK42"/>
<reference evidence="11" key="1">
    <citation type="journal article" date="2019" name="Sci. Rep.">
        <title>Draft genome of Tanacetum cinerariifolium, the natural source of mosquito coil.</title>
        <authorList>
            <person name="Yamashiro T."/>
            <person name="Shiraishi A."/>
            <person name="Satake H."/>
            <person name="Nakayama K."/>
        </authorList>
    </citation>
    <scope>NUCLEOTIDE SEQUENCE</scope>
</reference>
<dbReference type="Pfam" id="PF03732">
    <property type="entry name" value="Retrotrans_gag"/>
    <property type="match status" value="1"/>
</dbReference>
<dbReference type="InterPro" id="IPR053134">
    <property type="entry name" value="RNA-dir_DNA_polymerase"/>
</dbReference>
<evidence type="ECO:0000259" key="8">
    <source>
        <dbReference type="Pfam" id="PF03732"/>
    </source>
</evidence>
<keyword evidence="6 11" id="KW-0695">RNA-directed DNA polymerase</keyword>
<keyword evidence="5" id="KW-0378">Hydrolase</keyword>
<evidence type="ECO:0000256" key="3">
    <source>
        <dbReference type="ARBA" id="ARBA00022722"/>
    </source>
</evidence>
<dbReference type="Pfam" id="PF00078">
    <property type="entry name" value="RVT_1"/>
    <property type="match status" value="1"/>
</dbReference>
<dbReference type="InterPro" id="IPR005162">
    <property type="entry name" value="Retrotrans_gag_dom"/>
</dbReference>
<name>A0A6L2LK42_TANCI</name>
<keyword evidence="3" id="KW-0540">Nuclease</keyword>
<evidence type="ECO:0000259" key="7">
    <source>
        <dbReference type="Pfam" id="PF00078"/>
    </source>
</evidence>
<dbReference type="Gene3D" id="1.10.340.70">
    <property type="match status" value="1"/>
</dbReference>
<proteinExistence type="predicted"/>
<dbReference type="InterPro" id="IPR041373">
    <property type="entry name" value="RT_RNaseH"/>
</dbReference>
<protein>
    <submittedName>
        <fullName evidence="11">Reverse transcriptase domain-containing protein</fullName>
    </submittedName>
</protein>
<feature type="domain" description="Retrotransposon gag" evidence="8">
    <location>
        <begin position="96"/>
        <end position="161"/>
    </location>
</feature>
<dbReference type="Pfam" id="PF17921">
    <property type="entry name" value="Integrase_H2C2"/>
    <property type="match status" value="1"/>
</dbReference>
<evidence type="ECO:0000259" key="10">
    <source>
        <dbReference type="Pfam" id="PF17921"/>
    </source>
</evidence>
<gene>
    <name evidence="11" type="ORF">Tci_032513</name>
</gene>
<dbReference type="GO" id="GO:0004519">
    <property type="term" value="F:endonuclease activity"/>
    <property type="evidence" value="ECO:0007669"/>
    <property type="project" value="UniProtKB-KW"/>
</dbReference>